<evidence type="ECO:0008006" key="3">
    <source>
        <dbReference type="Google" id="ProtNLM"/>
    </source>
</evidence>
<name>A0A1S1R9B2_9ACTN</name>
<dbReference type="Proteomes" id="UP000179627">
    <property type="component" value="Unassembled WGS sequence"/>
</dbReference>
<proteinExistence type="predicted"/>
<dbReference type="SUPFAM" id="SSF101478">
    <property type="entry name" value="ADP-ribosylglycohydrolase"/>
    <property type="match status" value="1"/>
</dbReference>
<comment type="caution">
    <text evidence="1">The sequence shown here is derived from an EMBL/GenBank/DDBJ whole genome shotgun (WGS) entry which is preliminary data.</text>
</comment>
<organism evidence="1 2">
    <name type="scientific">Parafrankia colletiae</name>
    <dbReference type="NCBI Taxonomy" id="573497"/>
    <lineage>
        <taxon>Bacteria</taxon>
        <taxon>Bacillati</taxon>
        <taxon>Actinomycetota</taxon>
        <taxon>Actinomycetes</taxon>
        <taxon>Frankiales</taxon>
        <taxon>Frankiaceae</taxon>
        <taxon>Parafrankia</taxon>
    </lineage>
</organism>
<dbReference type="AlphaFoldDB" id="A0A1S1R9B2"/>
<sequence length="65" mass="7002">MVCGSLLGAVYGEHVLPTDWLAALEGTDLIGELADDIVRELVDPPTEPDAWGGAITEWFDRYPGS</sequence>
<gene>
    <name evidence="1" type="ORF">CC117_12560</name>
</gene>
<accession>A0A1S1R9B2</accession>
<protein>
    <recommendedName>
        <fullName evidence="3">ADP-ribosylglycohydrolase</fullName>
    </recommendedName>
</protein>
<dbReference type="EMBL" id="MBLM01000047">
    <property type="protein sequence ID" value="OHV42381.1"/>
    <property type="molecule type" value="Genomic_DNA"/>
</dbReference>
<dbReference type="InterPro" id="IPR036705">
    <property type="entry name" value="Ribosyl_crysJ1_sf"/>
</dbReference>
<evidence type="ECO:0000313" key="2">
    <source>
        <dbReference type="Proteomes" id="UP000179627"/>
    </source>
</evidence>
<keyword evidence="2" id="KW-1185">Reference proteome</keyword>
<reference evidence="2" key="1">
    <citation type="submission" date="2016-07" db="EMBL/GenBank/DDBJ databases">
        <title>Sequence Frankia sp. strain CcI1.17.</title>
        <authorList>
            <person name="Ghodhbane-Gtari F."/>
            <person name="Swanson E."/>
            <person name="Gueddou A."/>
            <person name="Morris K."/>
            <person name="Hezbri K."/>
            <person name="Ktari A."/>
            <person name="Nouioui I."/>
            <person name="Abebe-Akele F."/>
            <person name="Simpson S."/>
            <person name="Thomas K."/>
            <person name="Gtari M."/>
            <person name="Tisa L.S."/>
            <person name="Hurst S."/>
        </authorList>
    </citation>
    <scope>NUCLEOTIDE SEQUENCE [LARGE SCALE GENOMIC DNA]</scope>
    <source>
        <strain evidence="2">Cc1.17</strain>
    </source>
</reference>
<dbReference type="Gene3D" id="1.10.4080.10">
    <property type="entry name" value="ADP-ribosylation/Crystallin J1"/>
    <property type="match status" value="1"/>
</dbReference>
<evidence type="ECO:0000313" key="1">
    <source>
        <dbReference type="EMBL" id="OHV42381.1"/>
    </source>
</evidence>